<evidence type="ECO:0000256" key="5">
    <source>
        <dbReference type="ARBA" id="ARBA00022512"/>
    </source>
</evidence>
<evidence type="ECO:0000313" key="11">
    <source>
        <dbReference type="Proteomes" id="UP001147752"/>
    </source>
</evidence>
<dbReference type="Gene3D" id="3.30.560.10">
    <property type="entry name" value="Glucose Oxidase, domain 3"/>
    <property type="match status" value="1"/>
</dbReference>
<dbReference type="GeneID" id="81466087"/>
<protein>
    <submittedName>
        <fullName evidence="10">Glucose-methanol-choline oxidoreductase</fullName>
    </submittedName>
</protein>
<feature type="binding site" evidence="6">
    <location>
        <position position="374"/>
    </location>
    <ligand>
        <name>substrate</name>
    </ligand>
</feature>
<sequence length="620" mass="67171">MMTENPTCTVEEFTRTLFDYVICGGGTAGLALAARLSENPDVTVGVIEAGKYRIGDPLVDTPAAFTQMFENPDYDWCMYTTPQEGNRGMSHHIPRGKLLGGSSGINYMMYVRGSTQDYDDWAEIVEDDGWSGKHMQQYMRKHQTLEPIDESITDRSTMPFVGEFHGTSGPVRTGFNDTIPPVENEIIKACEEVTGITSKPVDPWSGDHIGFYHTLGAVIRTGPNKGKRSYSARGYYEANRETRPNLKVLCEALVNRVVLDGNKATGVSLTHDGVEYQVSARREVIVSGGTIKSPQILELSGIGDPEILKAAGVECKVANSGVGANVLDHAITLSVLDVQPGVVTLDTLSQVPEAMEAAGKQYAETSGGPLSSVCSMQGFFPAKKILSETELADIIQSIRDIKPTSAFHAKQLEQTIAHLESEHSANMQIVTVTASMDPHSLDHQGKIIEQRSADQPAGLTLALCIQYPVARGSIHIESADPTKPPIINPNYGGHPADVSLLAAFLRWGDKVAESKHLESSILKRRYPEPSVNLQDMDTAREAVHDLVAGEYHISGSVAMGDALDSRLRVKGVEGLRVADASVFPNNVSGNIVSSVYAVAEKAADLIREDWDFRAGKATMT</sequence>
<dbReference type="GO" id="GO:0016614">
    <property type="term" value="F:oxidoreductase activity, acting on CH-OH group of donors"/>
    <property type="evidence" value="ECO:0007669"/>
    <property type="project" value="InterPro"/>
</dbReference>
<keyword evidence="5" id="KW-0134">Cell wall</keyword>
<dbReference type="PANTHER" id="PTHR11552">
    <property type="entry name" value="GLUCOSE-METHANOL-CHOLINE GMC OXIDOREDUCTASE"/>
    <property type="match status" value="1"/>
</dbReference>
<evidence type="ECO:0000313" key="10">
    <source>
        <dbReference type="EMBL" id="KAJ5359990.1"/>
    </source>
</evidence>
<evidence type="ECO:0000256" key="3">
    <source>
        <dbReference type="ARBA" id="ARBA00010790"/>
    </source>
</evidence>
<proteinExistence type="inferred from homology"/>
<evidence type="ECO:0000256" key="4">
    <source>
        <dbReference type="ARBA" id="ARBA00022490"/>
    </source>
</evidence>
<dbReference type="Pfam" id="PF05199">
    <property type="entry name" value="GMC_oxred_C"/>
    <property type="match status" value="1"/>
</dbReference>
<comment type="similarity">
    <text evidence="3 7">Belongs to the GMC oxidoreductase family.</text>
</comment>
<reference evidence="10" key="1">
    <citation type="submission" date="2022-12" db="EMBL/GenBank/DDBJ databases">
        <authorList>
            <person name="Petersen C."/>
        </authorList>
    </citation>
    <scope>NUCLEOTIDE SEQUENCE</scope>
    <source>
        <strain evidence="10">IBT 3081</strain>
    </source>
</reference>
<dbReference type="Gene3D" id="3.50.50.60">
    <property type="entry name" value="FAD/NAD(P)-binding domain"/>
    <property type="match status" value="1"/>
</dbReference>
<dbReference type="GO" id="GO:0050660">
    <property type="term" value="F:flavin adenine dinucleotide binding"/>
    <property type="evidence" value="ECO:0007669"/>
    <property type="project" value="InterPro"/>
</dbReference>
<dbReference type="InterPro" id="IPR036188">
    <property type="entry name" value="FAD/NAD-bd_sf"/>
</dbReference>
<comment type="caution">
    <text evidence="10">The sequence shown here is derived from an EMBL/GenBank/DDBJ whole genome shotgun (WGS) entry which is preliminary data.</text>
</comment>
<dbReference type="InterPro" id="IPR000172">
    <property type="entry name" value="GMC_OxRdtase_N"/>
</dbReference>
<dbReference type="AlphaFoldDB" id="A0A9W9RGW2"/>
<gene>
    <name evidence="10" type="ORF">N7517_009181</name>
</gene>
<comment type="subcellular location">
    <subcellularLocation>
        <location evidence="2">Cytoplasm</location>
    </subcellularLocation>
    <subcellularLocation>
        <location evidence="1">Secreted</location>
        <location evidence="1">Cell wall</location>
    </subcellularLocation>
</comment>
<feature type="binding site" evidence="6">
    <location>
        <position position="254"/>
    </location>
    <ligand>
        <name>FAD</name>
        <dbReference type="ChEBI" id="CHEBI:57692"/>
    </ligand>
</feature>
<accession>A0A9W9RGW2</accession>
<keyword evidence="5" id="KW-0964">Secreted</keyword>
<dbReference type="PIRSF" id="PIRSF000137">
    <property type="entry name" value="Alcohol_oxidase"/>
    <property type="match status" value="1"/>
</dbReference>
<dbReference type="RefSeq" id="XP_056575476.1">
    <property type="nucleotide sequence ID" value="XM_056726904.1"/>
</dbReference>
<organism evidence="10 11">
    <name type="scientific">Penicillium concentricum</name>
    <dbReference type="NCBI Taxonomy" id="293559"/>
    <lineage>
        <taxon>Eukaryota</taxon>
        <taxon>Fungi</taxon>
        <taxon>Dikarya</taxon>
        <taxon>Ascomycota</taxon>
        <taxon>Pezizomycotina</taxon>
        <taxon>Eurotiomycetes</taxon>
        <taxon>Eurotiomycetidae</taxon>
        <taxon>Eurotiales</taxon>
        <taxon>Aspergillaceae</taxon>
        <taxon>Penicillium</taxon>
    </lineage>
</organism>
<reference evidence="10" key="2">
    <citation type="journal article" date="2023" name="IMA Fungus">
        <title>Comparative genomic study of the Penicillium genus elucidates a diverse pangenome and 15 lateral gene transfer events.</title>
        <authorList>
            <person name="Petersen C."/>
            <person name="Sorensen T."/>
            <person name="Nielsen M.R."/>
            <person name="Sondergaard T.E."/>
            <person name="Sorensen J.L."/>
            <person name="Fitzpatrick D.A."/>
            <person name="Frisvad J.C."/>
            <person name="Nielsen K.L."/>
        </authorList>
    </citation>
    <scope>NUCLEOTIDE SEQUENCE</scope>
    <source>
        <strain evidence="10">IBT 3081</strain>
    </source>
</reference>
<dbReference type="InterPro" id="IPR007867">
    <property type="entry name" value="GMC_OxRtase_C"/>
</dbReference>
<dbReference type="OrthoDB" id="269227at2759"/>
<dbReference type="Proteomes" id="UP001147752">
    <property type="component" value="Unassembled WGS sequence"/>
</dbReference>
<dbReference type="PANTHER" id="PTHR11552:SF210">
    <property type="entry name" value="GLUCOSE-METHANOL-CHOLINE OXIDOREDUCTASE N-TERMINAL DOMAIN-CONTAINING PROTEIN-RELATED"/>
    <property type="match status" value="1"/>
</dbReference>
<dbReference type="GO" id="GO:0005737">
    <property type="term" value="C:cytoplasm"/>
    <property type="evidence" value="ECO:0007669"/>
    <property type="project" value="UniProtKB-SubCell"/>
</dbReference>
<dbReference type="PROSITE" id="PS00624">
    <property type="entry name" value="GMC_OXRED_2"/>
    <property type="match status" value="1"/>
</dbReference>
<keyword evidence="11" id="KW-1185">Reference proteome</keyword>
<comment type="cofactor">
    <cofactor evidence="6">
        <name>FAD</name>
        <dbReference type="ChEBI" id="CHEBI:57692"/>
    </cofactor>
</comment>
<evidence type="ECO:0000259" key="9">
    <source>
        <dbReference type="PROSITE" id="PS00624"/>
    </source>
</evidence>
<keyword evidence="4" id="KW-0963">Cytoplasm</keyword>
<keyword evidence="7" id="KW-0285">Flavoprotein</keyword>
<dbReference type="PROSITE" id="PS00623">
    <property type="entry name" value="GMC_OXRED_1"/>
    <property type="match status" value="1"/>
</dbReference>
<feature type="domain" description="Glucose-methanol-choline oxidoreductase N-terminal" evidence="9">
    <location>
        <begin position="289"/>
        <end position="303"/>
    </location>
</feature>
<dbReference type="EMBL" id="JAPZBT010000004">
    <property type="protein sequence ID" value="KAJ5359990.1"/>
    <property type="molecule type" value="Genomic_DNA"/>
</dbReference>
<dbReference type="SUPFAM" id="SSF54373">
    <property type="entry name" value="FAD-linked reductases, C-terminal domain"/>
    <property type="match status" value="1"/>
</dbReference>
<evidence type="ECO:0000256" key="7">
    <source>
        <dbReference type="RuleBase" id="RU003968"/>
    </source>
</evidence>
<dbReference type="InterPro" id="IPR012132">
    <property type="entry name" value="GMC_OxRdtase"/>
</dbReference>
<evidence type="ECO:0000256" key="1">
    <source>
        <dbReference type="ARBA" id="ARBA00004191"/>
    </source>
</evidence>
<name>A0A9W9RGW2_9EURO</name>
<feature type="domain" description="Glucose-methanol-choline oxidoreductase N-terminal" evidence="8">
    <location>
        <begin position="96"/>
        <end position="119"/>
    </location>
</feature>
<dbReference type="SUPFAM" id="SSF51905">
    <property type="entry name" value="FAD/NAD(P)-binding domain"/>
    <property type="match status" value="1"/>
</dbReference>
<evidence type="ECO:0000256" key="2">
    <source>
        <dbReference type="ARBA" id="ARBA00004496"/>
    </source>
</evidence>
<keyword evidence="6 7" id="KW-0274">FAD</keyword>
<dbReference type="Pfam" id="PF00732">
    <property type="entry name" value="GMC_oxred_N"/>
    <property type="match status" value="1"/>
</dbReference>
<evidence type="ECO:0000256" key="6">
    <source>
        <dbReference type="PIRSR" id="PIRSR000137-2"/>
    </source>
</evidence>
<evidence type="ECO:0000259" key="8">
    <source>
        <dbReference type="PROSITE" id="PS00623"/>
    </source>
</evidence>